<evidence type="ECO:0000313" key="8">
    <source>
        <dbReference type="RefSeq" id="XP_023934824.1"/>
    </source>
</evidence>
<reference evidence="8" key="1">
    <citation type="submission" date="2025-08" db="UniProtKB">
        <authorList>
            <consortium name="RefSeq"/>
        </authorList>
    </citation>
    <scope>IDENTIFICATION</scope>
</reference>
<feature type="repeat" description="FG-GAP" evidence="4">
    <location>
        <begin position="26"/>
        <end position="77"/>
    </location>
</feature>
<keyword evidence="5" id="KW-1133">Transmembrane helix</keyword>
<feature type="transmembrane region" description="Helical" evidence="5">
    <location>
        <begin position="856"/>
        <end position="879"/>
    </location>
</feature>
<dbReference type="SUPFAM" id="SSF69318">
    <property type="entry name" value="Integrin alpha N-terminal domain"/>
    <property type="match status" value="1"/>
</dbReference>
<dbReference type="InterPro" id="IPR013517">
    <property type="entry name" value="FG-GAP"/>
</dbReference>
<keyword evidence="1 5" id="KW-0732">Signal</keyword>
<dbReference type="GO" id="GO:0007229">
    <property type="term" value="P:integrin-mediated signaling pathway"/>
    <property type="evidence" value="ECO:0007669"/>
    <property type="project" value="UniProtKB-KW"/>
</dbReference>
<sequence length="941" mass="105180">MICIAVICVVQVVILPICGFLHEPSILSLTPPTGMEQNSYFGYSMAYEDKTILVGAPAADKFGKVFKFNLAKGTKRDEIISPLKMNGKYVLAKHDWFGATIKNYKPGSFVICAPRKKLPHIQDGQPMEISRGECYIQYIDKSKEPITLADIEEQERIDSSFNYGTDSFGWSVNVDDNHSVWVASPGLAPNVIKIYDETTGLHRTKYLTFNTTSMNNFGYSIINGKMLSDTGHDYAVSTTYGDYGAGKVFIFSKTLIDLRYRILMESTLSGDDVSVGAMYGAALCKANLGDVRDSLLVGAPTFVADFEGFDRGAVYLYVPSDNGDVTQSFTLKRIIKGEKDAGYFGHAIANLGDMDGDMKDEVVISAPFEDEGKGAVYIYSGAGLLENRTWMQRIQSEAKSFGLSLLPLPEYSDNALNGLSVGAPLGNVVYVFKPLPSITITVDTIFPNTKTIRNDTSHIDFEIVVNVVYPRVAKDISTILGVHFQIEHPDVTLDAEKDNILNYNITLDKVERHNKKSKIMTPSDGNYAVPISYILSVDLVDKDNTSYEGRVIRSERSVTSKAGELWVSECKTEVCQPNLIAEFYTKINDTYTVGSSDKEYFSLIVHNSGEPAYNSCALVRVQGVKIVRAPSFCVLDSDEMLCRPMFPLRSNNDWNITNIELGMDSLTIRKKDVNSITIQYEIYNNCSNRAEKITANKSFALHYDYGIHLIGNSAPSEPIEITSSDLENVARLQHHYTIMNNGKLIWTHLKWDLLLENRNYIQYPKNIMIRRGANSTECYFDAKKETKDFRVQCDIGDLLKNDILDVFIDAEILPNLLDETKVIVFSQLTLTLLEGESVTKNITTTLVINRKSVSSWVIIIALLFGLLILLLIGCILYKYNCFERKEKKKLEDLKTQKENREGNELAEGEDVILGVEPHIGSNVDHGGDHNEDHSDAELISH</sequence>
<feature type="region of interest" description="Disordered" evidence="6">
    <location>
        <begin position="917"/>
        <end position="941"/>
    </location>
</feature>
<comment type="similarity">
    <text evidence="5">Belongs to the integrin alpha chain family.</text>
</comment>
<keyword evidence="5 8" id="KW-0401">Integrin</keyword>
<dbReference type="PANTHER" id="PTHR23220:SF122">
    <property type="entry name" value="INTEGRIN ALPHA-PS1"/>
    <property type="match status" value="1"/>
</dbReference>
<evidence type="ECO:0000256" key="6">
    <source>
        <dbReference type="SAM" id="MobiDB-lite"/>
    </source>
</evidence>
<dbReference type="GO" id="GO:0007160">
    <property type="term" value="P:cell-matrix adhesion"/>
    <property type="evidence" value="ECO:0007669"/>
    <property type="project" value="TreeGrafter"/>
</dbReference>
<dbReference type="AlphaFoldDB" id="A0A6J1MK95"/>
<dbReference type="Gene3D" id="1.20.5.930">
    <property type="entry name" value="Bicelle-embedded integrin alpha(iib) transmembrane segment"/>
    <property type="match status" value="1"/>
</dbReference>
<keyword evidence="5" id="KW-0472">Membrane</keyword>
<feature type="signal peptide" evidence="5">
    <location>
        <begin position="1"/>
        <end position="19"/>
    </location>
</feature>
<keyword evidence="5" id="KW-0675">Receptor</keyword>
<feature type="repeat" description="FG-GAP" evidence="4">
    <location>
        <begin position="330"/>
        <end position="388"/>
    </location>
</feature>
<evidence type="ECO:0000256" key="1">
    <source>
        <dbReference type="ARBA" id="ARBA00022729"/>
    </source>
</evidence>
<keyword evidence="3" id="KW-0325">Glycoprotein</keyword>
<feature type="compositionally biased region" description="Basic and acidic residues" evidence="6">
    <location>
        <begin position="925"/>
        <end position="941"/>
    </location>
</feature>
<dbReference type="PANTHER" id="PTHR23220">
    <property type="entry name" value="INTEGRIN ALPHA"/>
    <property type="match status" value="1"/>
</dbReference>
<dbReference type="GO" id="GO:0098609">
    <property type="term" value="P:cell-cell adhesion"/>
    <property type="evidence" value="ECO:0007669"/>
    <property type="project" value="TreeGrafter"/>
</dbReference>
<dbReference type="InterPro" id="IPR000413">
    <property type="entry name" value="Integrin_alpha"/>
</dbReference>
<dbReference type="GO" id="GO:0009897">
    <property type="term" value="C:external side of plasma membrane"/>
    <property type="evidence" value="ECO:0007669"/>
    <property type="project" value="TreeGrafter"/>
</dbReference>
<dbReference type="GO" id="GO:0033627">
    <property type="term" value="P:cell adhesion mediated by integrin"/>
    <property type="evidence" value="ECO:0007669"/>
    <property type="project" value="TreeGrafter"/>
</dbReference>
<name>A0A6J1MK95_BICAN</name>
<dbReference type="Pfam" id="PF01839">
    <property type="entry name" value="FG-GAP"/>
    <property type="match status" value="1"/>
</dbReference>
<evidence type="ECO:0000256" key="5">
    <source>
        <dbReference type="RuleBase" id="RU003762"/>
    </source>
</evidence>
<dbReference type="InterPro" id="IPR028994">
    <property type="entry name" value="Integrin_alpha_N"/>
</dbReference>
<evidence type="ECO:0000256" key="3">
    <source>
        <dbReference type="ARBA" id="ARBA00023180"/>
    </source>
</evidence>
<dbReference type="RefSeq" id="XP_023934824.1">
    <property type="nucleotide sequence ID" value="XM_024079056.2"/>
</dbReference>
<keyword evidence="7" id="KW-1185">Reference proteome</keyword>
<gene>
    <name evidence="8" type="primary">LOC112043574</name>
</gene>
<organism evidence="7 8">
    <name type="scientific">Bicyclus anynana</name>
    <name type="common">Squinting bush brown butterfly</name>
    <dbReference type="NCBI Taxonomy" id="110368"/>
    <lineage>
        <taxon>Eukaryota</taxon>
        <taxon>Metazoa</taxon>
        <taxon>Ecdysozoa</taxon>
        <taxon>Arthropoda</taxon>
        <taxon>Hexapoda</taxon>
        <taxon>Insecta</taxon>
        <taxon>Pterygota</taxon>
        <taxon>Neoptera</taxon>
        <taxon>Endopterygota</taxon>
        <taxon>Lepidoptera</taxon>
        <taxon>Glossata</taxon>
        <taxon>Ditrysia</taxon>
        <taxon>Papilionoidea</taxon>
        <taxon>Nymphalidae</taxon>
        <taxon>Satyrinae</taxon>
        <taxon>Satyrini</taxon>
        <taxon>Mycalesina</taxon>
        <taxon>Bicyclus</taxon>
    </lineage>
</organism>
<dbReference type="InterPro" id="IPR013519">
    <property type="entry name" value="Int_alpha_beta-p"/>
</dbReference>
<comment type="subcellular location">
    <subcellularLocation>
        <location evidence="5">Membrane</location>
        <topology evidence="5">Single-pass type I membrane protein</topology>
    </subcellularLocation>
</comment>
<dbReference type="PRINTS" id="PR01185">
    <property type="entry name" value="INTEGRINA"/>
</dbReference>
<keyword evidence="5" id="KW-0812">Transmembrane</keyword>
<proteinExistence type="inferred from homology"/>
<accession>A0A6J1MK95</accession>
<dbReference type="Gene3D" id="2.130.10.130">
    <property type="entry name" value="Integrin alpha, N-terminal"/>
    <property type="match status" value="1"/>
</dbReference>
<dbReference type="SMART" id="SM00191">
    <property type="entry name" value="Int_alpha"/>
    <property type="match status" value="5"/>
</dbReference>
<dbReference type="KEGG" id="bany:112043574"/>
<evidence type="ECO:0000313" key="7">
    <source>
        <dbReference type="Proteomes" id="UP001652582"/>
    </source>
</evidence>
<dbReference type="GO" id="GO:0008305">
    <property type="term" value="C:integrin complex"/>
    <property type="evidence" value="ECO:0007669"/>
    <property type="project" value="InterPro"/>
</dbReference>
<dbReference type="Proteomes" id="UP001652582">
    <property type="component" value="Chromosome 5"/>
</dbReference>
<evidence type="ECO:0000256" key="4">
    <source>
        <dbReference type="PROSITE-ProRule" id="PRU00803"/>
    </source>
</evidence>
<dbReference type="PROSITE" id="PS51470">
    <property type="entry name" value="FG_GAP"/>
    <property type="match status" value="2"/>
</dbReference>
<keyword evidence="2" id="KW-0677">Repeat</keyword>
<dbReference type="GO" id="GO:0005178">
    <property type="term" value="F:integrin binding"/>
    <property type="evidence" value="ECO:0007669"/>
    <property type="project" value="TreeGrafter"/>
</dbReference>
<dbReference type="GeneID" id="112043574"/>
<feature type="chain" id="PRO_5027154150" evidence="5">
    <location>
        <begin position="20"/>
        <end position="941"/>
    </location>
</feature>
<dbReference type="OrthoDB" id="5317514at2759"/>
<keyword evidence="5" id="KW-0130">Cell adhesion</keyword>
<protein>
    <submittedName>
        <fullName evidence="8">Integrin alpha-PS5</fullName>
    </submittedName>
</protein>
<evidence type="ECO:0000256" key="2">
    <source>
        <dbReference type="ARBA" id="ARBA00022737"/>
    </source>
</evidence>